<gene>
    <name evidence="1" type="ORF">DPMN_034582</name>
</gene>
<dbReference type="Proteomes" id="UP000828390">
    <property type="component" value="Unassembled WGS sequence"/>
</dbReference>
<protein>
    <submittedName>
        <fullName evidence="1">Uncharacterized protein</fullName>
    </submittedName>
</protein>
<dbReference type="AlphaFoldDB" id="A0A9D4RM46"/>
<accession>A0A9D4RM46</accession>
<evidence type="ECO:0000313" key="2">
    <source>
        <dbReference type="Proteomes" id="UP000828390"/>
    </source>
</evidence>
<sequence length="64" mass="6939">MISTIVMTIQKVLNASLHAGVSNHVHIVHVGITITITALTNDDSLTTKAKYNVIQAIPMTTFLH</sequence>
<evidence type="ECO:0000313" key="1">
    <source>
        <dbReference type="EMBL" id="KAH3871382.1"/>
    </source>
</evidence>
<dbReference type="EMBL" id="JAIWYP010000002">
    <property type="protein sequence ID" value="KAH3871382.1"/>
    <property type="molecule type" value="Genomic_DNA"/>
</dbReference>
<proteinExistence type="predicted"/>
<organism evidence="1 2">
    <name type="scientific">Dreissena polymorpha</name>
    <name type="common">Zebra mussel</name>
    <name type="synonym">Mytilus polymorpha</name>
    <dbReference type="NCBI Taxonomy" id="45954"/>
    <lineage>
        <taxon>Eukaryota</taxon>
        <taxon>Metazoa</taxon>
        <taxon>Spiralia</taxon>
        <taxon>Lophotrochozoa</taxon>
        <taxon>Mollusca</taxon>
        <taxon>Bivalvia</taxon>
        <taxon>Autobranchia</taxon>
        <taxon>Heteroconchia</taxon>
        <taxon>Euheterodonta</taxon>
        <taxon>Imparidentia</taxon>
        <taxon>Neoheterodontei</taxon>
        <taxon>Myida</taxon>
        <taxon>Dreissenoidea</taxon>
        <taxon>Dreissenidae</taxon>
        <taxon>Dreissena</taxon>
    </lineage>
</organism>
<reference evidence="1" key="1">
    <citation type="journal article" date="2019" name="bioRxiv">
        <title>The Genome of the Zebra Mussel, Dreissena polymorpha: A Resource for Invasive Species Research.</title>
        <authorList>
            <person name="McCartney M.A."/>
            <person name="Auch B."/>
            <person name="Kono T."/>
            <person name="Mallez S."/>
            <person name="Zhang Y."/>
            <person name="Obille A."/>
            <person name="Becker A."/>
            <person name="Abrahante J.E."/>
            <person name="Garbe J."/>
            <person name="Badalamenti J.P."/>
            <person name="Herman A."/>
            <person name="Mangelson H."/>
            <person name="Liachko I."/>
            <person name="Sullivan S."/>
            <person name="Sone E.D."/>
            <person name="Koren S."/>
            <person name="Silverstein K.A.T."/>
            <person name="Beckman K.B."/>
            <person name="Gohl D.M."/>
        </authorList>
    </citation>
    <scope>NUCLEOTIDE SEQUENCE</scope>
    <source>
        <strain evidence="1">Duluth1</strain>
        <tissue evidence="1">Whole animal</tissue>
    </source>
</reference>
<keyword evidence="2" id="KW-1185">Reference proteome</keyword>
<comment type="caution">
    <text evidence="1">The sequence shown here is derived from an EMBL/GenBank/DDBJ whole genome shotgun (WGS) entry which is preliminary data.</text>
</comment>
<name>A0A9D4RM46_DREPO</name>
<reference evidence="1" key="2">
    <citation type="submission" date="2020-11" db="EMBL/GenBank/DDBJ databases">
        <authorList>
            <person name="McCartney M.A."/>
            <person name="Auch B."/>
            <person name="Kono T."/>
            <person name="Mallez S."/>
            <person name="Becker A."/>
            <person name="Gohl D.M."/>
            <person name="Silverstein K.A.T."/>
            <person name="Koren S."/>
            <person name="Bechman K.B."/>
            <person name="Herman A."/>
            <person name="Abrahante J.E."/>
            <person name="Garbe J."/>
        </authorList>
    </citation>
    <scope>NUCLEOTIDE SEQUENCE</scope>
    <source>
        <strain evidence="1">Duluth1</strain>
        <tissue evidence="1">Whole animal</tissue>
    </source>
</reference>